<keyword evidence="5 8" id="KW-0067">ATP-binding</keyword>
<dbReference type="PROSITE" id="PS00211">
    <property type="entry name" value="ABC_TRANSPORTER_1"/>
    <property type="match status" value="1"/>
</dbReference>
<evidence type="ECO:0000256" key="4">
    <source>
        <dbReference type="ARBA" id="ARBA00022741"/>
    </source>
</evidence>
<dbReference type="AlphaFoldDB" id="A0A5C8P2E9"/>
<evidence type="ECO:0000256" key="3">
    <source>
        <dbReference type="ARBA" id="ARBA00022475"/>
    </source>
</evidence>
<evidence type="ECO:0000256" key="6">
    <source>
        <dbReference type="ARBA" id="ARBA00023136"/>
    </source>
</evidence>
<organism evidence="8 9">
    <name type="scientific">Cerasibacillus terrae</name>
    <dbReference type="NCBI Taxonomy" id="2498845"/>
    <lineage>
        <taxon>Bacteria</taxon>
        <taxon>Bacillati</taxon>
        <taxon>Bacillota</taxon>
        <taxon>Bacilli</taxon>
        <taxon>Bacillales</taxon>
        <taxon>Bacillaceae</taxon>
        <taxon>Cerasibacillus</taxon>
    </lineage>
</organism>
<protein>
    <submittedName>
        <fullName evidence="8">ABC transporter ATP-binding protein</fullName>
    </submittedName>
</protein>
<sequence length="254" mass="28523">MLSTIQYDNVGVTYESNGQQAIKNFNLSIESGEIISFVGPSGCGKSTALNVAAGLIQPSVGAFKMDENIITSPGTDRGVVFQNYSLFPWMSNLENVRFALSQKSKKSNTELIKQSKKLLDKVGITGKSQYVYPTQISGGMQQRVAIARMFALDSPVFLMDEPFAAVDEITRKHLQNLLLDLWEKETSRKTIILVTHNIEEAIYLSDRVVVLYEGEIITTKPIPFKRPRDRQELENERDYLTIRKQLLQAIEGNA</sequence>
<dbReference type="GO" id="GO:0005886">
    <property type="term" value="C:plasma membrane"/>
    <property type="evidence" value="ECO:0007669"/>
    <property type="project" value="UniProtKB-SubCell"/>
</dbReference>
<dbReference type="InterPro" id="IPR050166">
    <property type="entry name" value="ABC_transporter_ATP-bind"/>
</dbReference>
<comment type="subcellular location">
    <subcellularLocation>
        <location evidence="1">Cell membrane</location>
        <topology evidence="1">Peripheral membrane protein</topology>
    </subcellularLocation>
</comment>
<proteinExistence type="predicted"/>
<name>A0A5C8P2E9_9BACI</name>
<dbReference type="CDD" id="cd03293">
    <property type="entry name" value="ABC_NrtD_SsuB_transporters"/>
    <property type="match status" value="1"/>
</dbReference>
<reference evidence="8 9" key="1">
    <citation type="submission" date="2019-06" db="EMBL/GenBank/DDBJ databases">
        <title>Cerasibacillus sp. nov., isolated from maize field.</title>
        <authorList>
            <person name="Lin S.-Y."/>
            <person name="Tsai C.-F."/>
            <person name="Young C.-C."/>
        </authorList>
    </citation>
    <scope>NUCLEOTIDE SEQUENCE [LARGE SCALE GENOMIC DNA]</scope>
    <source>
        <strain evidence="8 9">CC-CFT480</strain>
    </source>
</reference>
<dbReference type="InterPro" id="IPR027417">
    <property type="entry name" value="P-loop_NTPase"/>
</dbReference>
<dbReference type="PANTHER" id="PTHR42788">
    <property type="entry name" value="TAURINE IMPORT ATP-BINDING PROTEIN-RELATED"/>
    <property type="match status" value="1"/>
</dbReference>
<keyword evidence="2" id="KW-0813">Transport</keyword>
<evidence type="ECO:0000256" key="2">
    <source>
        <dbReference type="ARBA" id="ARBA00022448"/>
    </source>
</evidence>
<evidence type="ECO:0000256" key="1">
    <source>
        <dbReference type="ARBA" id="ARBA00004202"/>
    </source>
</evidence>
<comment type="caution">
    <text evidence="8">The sequence shown here is derived from an EMBL/GenBank/DDBJ whole genome shotgun (WGS) entry which is preliminary data.</text>
</comment>
<accession>A0A5C8P2E9</accession>
<dbReference type="GO" id="GO:0005524">
    <property type="term" value="F:ATP binding"/>
    <property type="evidence" value="ECO:0007669"/>
    <property type="project" value="UniProtKB-KW"/>
</dbReference>
<dbReference type="Gene3D" id="3.40.50.300">
    <property type="entry name" value="P-loop containing nucleotide triphosphate hydrolases"/>
    <property type="match status" value="1"/>
</dbReference>
<evidence type="ECO:0000259" key="7">
    <source>
        <dbReference type="PROSITE" id="PS50893"/>
    </source>
</evidence>
<dbReference type="SUPFAM" id="SSF52540">
    <property type="entry name" value="P-loop containing nucleoside triphosphate hydrolases"/>
    <property type="match status" value="1"/>
</dbReference>
<dbReference type="PANTHER" id="PTHR42788:SF7">
    <property type="entry name" value="NITRATE ABC TRANSPORTER ATP-BINDING PROTEIN"/>
    <property type="match status" value="1"/>
</dbReference>
<dbReference type="InterPro" id="IPR003593">
    <property type="entry name" value="AAA+_ATPase"/>
</dbReference>
<keyword evidence="9" id="KW-1185">Reference proteome</keyword>
<dbReference type="Pfam" id="PF00005">
    <property type="entry name" value="ABC_tran"/>
    <property type="match status" value="1"/>
</dbReference>
<dbReference type="EMBL" id="VDUW01000001">
    <property type="protein sequence ID" value="TXL67454.1"/>
    <property type="molecule type" value="Genomic_DNA"/>
</dbReference>
<dbReference type="GO" id="GO:0016887">
    <property type="term" value="F:ATP hydrolysis activity"/>
    <property type="evidence" value="ECO:0007669"/>
    <property type="project" value="InterPro"/>
</dbReference>
<gene>
    <name evidence="8" type="ORF">FHP05_00045</name>
</gene>
<evidence type="ECO:0000313" key="9">
    <source>
        <dbReference type="Proteomes" id="UP000321574"/>
    </source>
</evidence>
<evidence type="ECO:0000313" key="8">
    <source>
        <dbReference type="EMBL" id="TXL67454.1"/>
    </source>
</evidence>
<keyword evidence="3" id="KW-1003">Cell membrane</keyword>
<keyword evidence="4" id="KW-0547">Nucleotide-binding</keyword>
<dbReference type="PROSITE" id="PS50893">
    <property type="entry name" value="ABC_TRANSPORTER_2"/>
    <property type="match status" value="1"/>
</dbReference>
<evidence type="ECO:0000256" key="5">
    <source>
        <dbReference type="ARBA" id="ARBA00022840"/>
    </source>
</evidence>
<dbReference type="InterPro" id="IPR017871">
    <property type="entry name" value="ABC_transporter-like_CS"/>
</dbReference>
<feature type="domain" description="ABC transporter" evidence="7">
    <location>
        <begin position="5"/>
        <end position="238"/>
    </location>
</feature>
<dbReference type="OrthoDB" id="9802264at2"/>
<keyword evidence="6" id="KW-0472">Membrane</keyword>
<dbReference type="InterPro" id="IPR003439">
    <property type="entry name" value="ABC_transporter-like_ATP-bd"/>
</dbReference>
<dbReference type="SMART" id="SM00382">
    <property type="entry name" value="AAA"/>
    <property type="match status" value="1"/>
</dbReference>
<dbReference type="Proteomes" id="UP000321574">
    <property type="component" value="Unassembled WGS sequence"/>
</dbReference>